<dbReference type="EMBL" id="LITT01000010">
    <property type="protein sequence ID" value="OAA90727.1"/>
    <property type="molecule type" value="Genomic_DNA"/>
</dbReference>
<dbReference type="Pfam" id="PF03600">
    <property type="entry name" value="CitMHS"/>
    <property type="match status" value="1"/>
</dbReference>
<reference evidence="8 9" key="1">
    <citation type="journal article" date="2015" name="Biotechnol. Bioeng.">
        <title>Genome sequence and phenotypic characterization of Caulobacter segnis.</title>
        <authorList>
            <person name="Patel S."/>
            <person name="Fletcher B."/>
            <person name="Scott D.C."/>
            <person name="Ely B."/>
        </authorList>
    </citation>
    <scope>NUCLEOTIDE SEQUENCE [LARGE SCALE GENOMIC DNA]</scope>
    <source>
        <strain evidence="8 9">ERI-2</strain>
    </source>
</reference>
<name>A0A166RE88_9CLOT</name>
<feature type="transmembrane region" description="Helical" evidence="6">
    <location>
        <begin position="237"/>
        <end position="255"/>
    </location>
</feature>
<dbReference type="RefSeq" id="WP_063554608.1">
    <property type="nucleotide sequence ID" value="NZ_LITT01000010.1"/>
</dbReference>
<accession>A0A166RE88</accession>
<feature type="transmembrane region" description="Helical" evidence="6">
    <location>
        <begin position="145"/>
        <end position="165"/>
    </location>
</feature>
<organism evidence="8 9">
    <name type="scientific">Clostridium ljungdahlii</name>
    <dbReference type="NCBI Taxonomy" id="1538"/>
    <lineage>
        <taxon>Bacteria</taxon>
        <taxon>Bacillati</taxon>
        <taxon>Bacillota</taxon>
        <taxon>Clostridia</taxon>
        <taxon>Eubacteriales</taxon>
        <taxon>Clostridiaceae</taxon>
        <taxon>Clostridium</taxon>
    </lineage>
</organism>
<feature type="transmembrane region" description="Helical" evidence="6">
    <location>
        <begin position="261"/>
        <end position="279"/>
    </location>
</feature>
<evidence type="ECO:0000313" key="9">
    <source>
        <dbReference type="Proteomes" id="UP000077407"/>
    </source>
</evidence>
<feature type="transmembrane region" description="Helical" evidence="6">
    <location>
        <begin position="28"/>
        <end position="48"/>
    </location>
</feature>
<comment type="subcellular location">
    <subcellularLocation>
        <location evidence="1">Membrane</location>
        <topology evidence="1">Multi-pass membrane protein</topology>
    </subcellularLocation>
</comment>
<keyword evidence="5 6" id="KW-0472">Membrane</keyword>
<keyword evidence="2" id="KW-0813">Transport</keyword>
<feature type="transmembrane region" description="Helical" evidence="6">
    <location>
        <begin position="101"/>
        <end position="133"/>
    </location>
</feature>
<feature type="transmembrane region" description="Helical" evidence="6">
    <location>
        <begin position="185"/>
        <end position="203"/>
    </location>
</feature>
<evidence type="ECO:0000256" key="1">
    <source>
        <dbReference type="ARBA" id="ARBA00004141"/>
    </source>
</evidence>
<dbReference type="Proteomes" id="UP000077407">
    <property type="component" value="Unassembled WGS sequence"/>
</dbReference>
<dbReference type="GO" id="GO:0016020">
    <property type="term" value="C:membrane"/>
    <property type="evidence" value="ECO:0007669"/>
    <property type="project" value="UniProtKB-SubCell"/>
</dbReference>
<feature type="domain" description="Citrate transporter-like" evidence="7">
    <location>
        <begin position="22"/>
        <end position="369"/>
    </location>
</feature>
<feature type="transmembrane region" description="Helical" evidence="6">
    <location>
        <begin position="417"/>
        <end position="435"/>
    </location>
</feature>
<evidence type="ECO:0000313" key="8">
    <source>
        <dbReference type="EMBL" id="OAA90727.1"/>
    </source>
</evidence>
<sequence length="436" mass="48059">MNYTTIVGLVMLAVIIVALTTKKLSFPIATSVIPILIAWLALGFSIHAMDKFLQPAISSMFIKTAFMLMFAMLYFNMASESGMFDTIIEKVLQVSKDKMNIYVAMVLTIIISSVAMLSANVATTYMIAFPTLVPLYKKLNLDRRYLLILTTSSIAMMGFLPWGIALATMSAFSGVSPDLLAAHCWKAALLFIPIFPFMIMYFGKLHKKNVSTIGIVETISEEEAAIEEESSNRRPKLFLVNLFILILAIVALVAFRYPAYIVFMFAYGVTAVINYPKISDQNKINGKVARSYFNLLFMLMAIAVFTGVFNSTGMTKGFVKLIMWIFPHSLVRYAHLILLACAVIVLRYLPYQIYLSLLPILIGVGHGFGLTPVQVVTPYVSNIGLGTGSSPMTGGTYVGVSMAEIDMDEYVSLAVRVQSVCNVVIIVLGLITGIYV</sequence>
<feature type="transmembrane region" description="Helical" evidence="6">
    <location>
        <begin position="291"/>
        <end position="309"/>
    </location>
</feature>
<evidence type="ECO:0000256" key="5">
    <source>
        <dbReference type="ARBA" id="ARBA00023136"/>
    </source>
</evidence>
<feature type="transmembrane region" description="Helical" evidence="6">
    <location>
        <begin position="353"/>
        <end position="371"/>
    </location>
</feature>
<gene>
    <name evidence="8" type="primary">citN</name>
    <name evidence="8" type="ORF">WY13_01031</name>
</gene>
<keyword evidence="3 6" id="KW-0812">Transmembrane</keyword>
<dbReference type="AlphaFoldDB" id="A0A166RE88"/>
<feature type="transmembrane region" description="Helical" evidence="6">
    <location>
        <begin position="60"/>
        <end position="77"/>
    </location>
</feature>
<protein>
    <submittedName>
        <fullName evidence="8">Citrate transporter</fullName>
    </submittedName>
</protein>
<proteinExistence type="predicted"/>
<evidence type="ECO:0000256" key="6">
    <source>
        <dbReference type="SAM" id="Phobius"/>
    </source>
</evidence>
<dbReference type="PATRIC" id="fig|1538.10.peg.1538"/>
<dbReference type="InterPro" id="IPR004680">
    <property type="entry name" value="Cit_transptr-like_dom"/>
</dbReference>
<evidence type="ECO:0000259" key="7">
    <source>
        <dbReference type="Pfam" id="PF03600"/>
    </source>
</evidence>
<dbReference type="OrthoDB" id="5329450at2"/>
<comment type="caution">
    <text evidence="8">The sequence shown here is derived from an EMBL/GenBank/DDBJ whole genome shotgun (WGS) entry which is preliminary data.</text>
</comment>
<evidence type="ECO:0000256" key="3">
    <source>
        <dbReference type="ARBA" id="ARBA00022692"/>
    </source>
</evidence>
<dbReference type="GO" id="GO:0055085">
    <property type="term" value="P:transmembrane transport"/>
    <property type="evidence" value="ECO:0007669"/>
    <property type="project" value="InterPro"/>
</dbReference>
<evidence type="ECO:0000256" key="4">
    <source>
        <dbReference type="ARBA" id="ARBA00022989"/>
    </source>
</evidence>
<evidence type="ECO:0000256" key="2">
    <source>
        <dbReference type="ARBA" id="ARBA00022448"/>
    </source>
</evidence>
<keyword evidence="4 6" id="KW-1133">Transmembrane helix</keyword>
<feature type="transmembrane region" description="Helical" evidence="6">
    <location>
        <begin position="321"/>
        <end position="346"/>
    </location>
</feature>